<dbReference type="Pfam" id="PF05199">
    <property type="entry name" value="GMC_oxred_C"/>
    <property type="match status" value="1"/>
</dbReference>
<dbReference type="Gene3D" id="3.50.50.60">
    <property type="entry name" value="FAD/NAD(P)-binding domain"/>
    <property type="match status" value="1"/>
</dbReference>
<dbReference type="InterPro" id="IPR012132">
    <property type="entry name" value="GMC_OxRdtase"/>
</dbReference>
<protein>
    <submittedName>
        <fullName evidence="3">Choline oxidase</fullName>
    </submittedName>
</protein>
<dbReference type="InterPro" id="IPR036188">
    <property type="entry name" value="FAD/NAD-bd_sf"/>
</dbReference>
<dbReference type="InterPro" id="IPR007867">
    <property type="entry name" value="GMC_OxRtase_C"/>
</dbReference>
<dbReference type="Pfam" id="PF00732">
    <property type="entry name" value="GMC_oxred_N"/>
    <property type="match status" value="1"/>
</dbReference>
<organism evidence="3 4">
    <name type="scientific">Leucobacter coleopterorum</name>
    <dbReference type="NCBI Taxonomy" id="2714933"/>
    <lineage>
        <taxon>Bacteria</taxon>
        <taxon>Bacillati</taxon>
        <taxon>Actinomycetota</taxon>
        <taxon>Actinomycetes</taxon>
        <taxon>Micrococcales</taxon>
        <taxon>Microbacteriaceae</taxon>
        <taxon>Leucobacter</taxon>
    </lineage>
</organism>
<reference evidence="3 4" key="1">
    <citation type="submission" date="2020-03" db="EMBL/GenBank/DDBJ databases">
        <title>Leucobacter sp. nov., isolated from beetles.</title>
        <authorList>
            <person name="Hyun D.-W."/>
            <person name="Bae J.-W."/>
        </authorList>
    </citation>
    <scope>NUCLEOTIDE SEQUENCE [LARGE SCALE GENOMIC DNA]</scope>
    <source>
        <strain evidence="3 4">HDW9A</strain>
    </source>
</reference>
<evidence type="ECO:0000313" key="3">
    <source>
        <dbReference type="EMBL" id="QIM18219.1"/>
    </source>
</evidence>
<accession>A0ABX6JV86</accession>
<gene>
    <name evidence="3" type="ORF">G7066_05325</name>
</gene>
<name>A0ABX6JV86_9MICO</name>
<evidence type="ECO:0000313" key="4">
    <source>
        <dbReference type="Proteomes" id="UP000503441"/>
    </source>
</evidence>
<dbReference type="SUPFAM" id="SSF54373">
    <property type="entry name" value="FAD-linked reductases, C-terminal domain"/>
    <property type="match status" value="1"/>
</dbReference>
<dbReference type="EMBL" id="CP049933">
    <property type="protein sequence ID" value="QIM18219.1"/>
    <property type="molecule type" value="Genomic_DNA"/>
</dbReference>
<comment type="similarity">
    <text evidence="1">Belongs to the GMC oxidoreductase family.</text>
</comment>
<dbReference type="PANTHER" id="PTHR11552">
    <property type="entry name" value="GLUCOSE-METHANOL-CHOLINE GMC OXIDOREDUCTASE"/>
    <property type="match status" value="1"/>
</dbReference>
<proteinExistence type="inferred from homology"/>
<evidence type="ECO:0000259" key="2">
    <source>
        <dbReference type="PROSITE" id="PS00624"/>
    </source>
</evidence>
<dbReference type="Gene3D" id="3.30.410.40">
    <property type="match status" value="1"/>
</dbReference>
<dbReference type="SUPFAM" id="SSF51905">
    <property type="entry name" value="FAD/NAD(P)-binding domain"/>
    <property type="match status" value="1"/>
</dbReference>
<sequence>METTHTFDYVVVGGGSAGAVVAARLSEDPSVTVGLLEAGPSDTDETVVLQLDRWMELLESGFDWDYPIEPQENGNSFMRQARAKVLGGCSSHNSCIAFWTPKEDLDEWAEKFGAEGWESARTFPLLKKLENNEDPGEHHGHDGPVALMNVPPRDACGVALLEACEQAGIPRTQFNTGKTVVNGANFFQINRQADGTRASSSVSYLHPILDRKNLTILTGHHVKKLEFDEARKCVGVEVVANAFGRATRIAVSREVIVSAGAINTPQLLMLSGIGPREHLEDVGIEVLVDAPGVGSHMQDHPEAVIQWESKQKMTRESPQWWEIGIFAATEEGLDRPDLMMHYGSVPFDMHTYRAGYPTSDEMICLTPNVTHAKSLGTVRLRSIDYRDKPRVDPRYFTDPEGHDMRVMVAGLRKAREIMAQPAMAEWAGVELAPGIDAQTDEELAAYVKRTHNTVYHPVGSVRMGPVGDASAPLDPQLRVKGVQGLRVADASAMPEIVTVNPNITVYMMGEKCAELIRSGSSQPAIHAECSPLGAFDALILVNGAVFAHHGEAIHLSLSDEKPVERVSMFPTQCSGK</sequence>
<evidence type="ECO:0000256" key="1">
    <source>
        <dbReference type="ARBA" id="ARBA00010790"/>
    </source>
</evidence>
<dbReference type="PROSITE" id="PS00624">
    <property type="entry name" value="GMC_OXRED_2"/>
    <property type="match status" value="1"/>
</dbReference>
<dbReference type="PANTHER" id="PTHR11552:SF152">
    <property type="entry name" value="OXIDASE (CODA), PUTATIVE (AFU_ORTHOLOGUE AFUA_8G04090)-RELATED"/>
    <property type="match status" value="1"/>
</dbReference>
<dbReference type="Proteomes" id="UP000503441">
    <property type="component" value="Chromosome"/>
</dbReference>
<dbReference type="PIRSF" id="PIRSF000137">
    <property type="entry name" value="Alcohol_oxidase"/>
    <property type="match status" value="1"/>
</dbReference>
<dbReference type="InterPro" id="IPR000172">
    <property type="entry name" value="GMC_OxRdtase_N"/>
</dbReference>
<feature type="domain" description="Glucose-methanol-choline oxidoreductase N-terminal" evidence="2">
    <location>
        <begin position="260"/>
        <end position="274"/>
    </location>
</feature>
<keyword evidence="4" id="KW-1185">Reference proteome</keyword>